<name>A0A0W0VZ94_9GAMM</name>
<dbReference type="STRING" id="454.Lisr_1255"/>
<evidence type="ECO:0000313" key="2">
    <source>
        <dbReference type="Proteomes" id="UP000054761"/>
    </source>
</evidence>
<dbReference type="OrthoDB" id="5642748at2"/>
<dbReference type="RefSeq" id="WP_058501610.1">
    <property type="nucleotide sequence ID" value="NZ_CAAAJA010000030.1"/>
</dbReference>
<protein>
    <submittedName>
        <fullName evidence="1">Uncharacterized protein</fullName>
    </submittedName>
</protein>
<reference evidence="1 2" key="1">
    <citation type="submission" date="2015-11" db="EMBL/GenBank/DDBJ databases">
        <title>Genomic analysis of 38 Legionella species identifies large and diverse effector repertoires.</title>
        <authorList>
            <person name="Burstein D."/>
            <person name="Amaro F."/>
            <person name="Zusman T."/>
            <person name="Lifshitz Z."/>
            <person name="Cohen O."/>
            <person name="Gilbert J.A."/>
            <person name="Pupko T."/>
            <person name="Shuman H.A."/>
            <person name="Segal G."/>
        </authorList>
    </citation>
    <scope>NUCLEOTIDE SEQUENCE [LARGE SCALE GENOMIC DNA]</scope>
    <source>
        <strain evidence="1 2">Bercovier 4</strain>
    </source>
</reference>
<dbReference type="AlphaFoldDB" id="A0A0W0VZ94"/>
<comment type="caution">
    <text evidence="1">The sequence shown here is derived from an EMBL/GenBank/DDBJ whole genome shotgun (WGS) entry which is preliminary data.</text>
</comment>
<dbReference type="Pfam" id="PF11006">
    <property type="entry name" value="DUF2845"/>
    <property type="match status" value="1"/>
</dbReference>
<dbReference type="PATRIC" id="fig|454.4.peg.1357"/>
<dbReference type="InterPro" id="IPR021268">
    <property type="entry name" value="DUF2845"/>
</dbReference>
<sequence length="185" mass="20158">MKQAPLILLILMMLPLSVFALDSYYCPGNHKYINTGMTQDEVINACGQPIKKEQSNQPVTEKVPVTQLIYNNQGTGEAFYGVWSVPTGYGGARLEVDIINNKVASARINGSSTNAFSICGSSVEVGSPVAAVYNTCGNPSLVNKTYINRILPGDNKTEIWTYQADQYQPSVTLTFVNGRLQSIVK</sequence>
<dbReference type="EMBL" id="LNYH01000063">
    <property type="protein sequence ID" value="KTD25030.1"/>
    <property type="molecule type" value="Genomic_DNA"/>
</dbReference>
<accession>A0A0W0VZ94</accession>
<proteinExistence type="predicted"/>
<organism evidence="1 2">
    <name type="scientific">Legionella israelensis</name>
    <dbReference type="NCBI Taxonomy" id="454"/>
    <lineage>
        <taxon>Bacteria</taxon>
        <taxon>Pseudomonadati</taxon>
        <taxon>Pseudomonadota</taxon>
        <taxon>Gammaproteobacteria</taxon>
        <taxon>Legionellales</taxon>
        <taxon>Legionellaceae</taxon>
        <taxon>Legionella</taxon>
    </lineage>
</organism>
<evidence type="ECO:0000313" key="1">
    <source>
        <dbReference type="EMBL" id="KTD25030.1"/>
    </source>
</evidence>
<gene>
    <name evidence="1" type="ORF">Lisr_1255</name>
</gene>
<dbReference type="Proteomes" id="UP000054761">
    <property type="component" value="Unassembled WGS sequence"/>
</dbReference>
<keyword evidence="2" id="KW-1185">Reference proteome</keyword>